<dbReference type="EMBL" id="OIVN01000447">
    <property type="protein sequence ID" value="SPC80436.1"/>
    <property type="molecule type" value="Genomic_DNA"/>
</dbReference>
<proteinExistence type="predicted"/>
<gene>
    <name evidence="1" type="ORF">FSB_LOCUS8318</name>
</gene>
<organism evidence="1">
    <name type="scientific">Fagus sylvatica</name>
    <name type="common">Beechnut</name>
    <dbReference type="NCBI Taxonomy" id="28930"/>
    <lineage>
        <taxon>Eukaryota</taxon>
        <taxon>Viridiplantae</taxon>
        <taxon>Streptophyta</taxon>
        <taxon>Embryophyta</taxon>
        <taxon>Tracheophyta</taxon>
        <taxon>Spermatophyta</taxon>
        <taxon>Magnoliopsida</taxon>
        <taxon>eudicotyledons</taxon>
        <taxon>Gunneridae</taxon>
        <taxon>Pentapetalae</taxon>
        <taxon>rosids</taxon>
        <taxon>fabids</taxon>
        <taxon>Fagales</taxon>
        <taxon>Fagaceae</taxon>
        <taxon>Fagus</taxon>
    </lineage>
</organism>
<name>A0A2N9ENM3_FAGSY</name>
<evidence type="ECO:0000313" key="1">
    <source>
        <dbReference type="EMBL" id="SPC80436.1"/>
    </source>
</evidence>
<reference evidence="1" key="1">
    <citation type="submission" date="2018-02" db="EMBL/GenBank/DDBJ databases">
        <authorList>
            <person name="Cohen D.B."/>
            <person name="Kent A.D."/>
        </authorList>
    </citation>
    <scope>NUCLEOTIDE SEQUENCE</scope>
</reference>
<dbReference type="AlphaFoldDB" id="A0A2N9ENM3"/>
<sequence length="66" mass="7153">MPQFSRSHASSAPRLLACSAAQLVQLRFFLKFVVVNGVCAVPVPVLLPDYLCCCLLPAAYCLLPTE</sequence>
<protein>
    <submittedName>
        <fullName evidence="1">Uncharacterized protein</fullName>
    </submittedName>
</protein>
<accession>A0A2N9ENM3</accession>